<feature type="transmembrane region" description="Helical" evidence="1">
    <location>
        <begin position="215"/>
        <end position="234"/>
    </location>
</feature>
<dbReference type="Pfam" id="PF10151">
    <property type="entry name" value="TMEM214"/>
    <property type="match status" value="1"/>
</dbReference>
<feature type="transmembrane region" description="Helical" evidence="1">
    <location>
        <begin position="6"/>
        <end position="32"/>
    </location>
</feature>
<dbReference type="AlphaFoldDB" id="A0A8D8LTI1"/>
<accession>A0A8D8LTI1</accession>
<protein>
    <submittedName>
        <fullName evidence="2">Uncharacterized protein</fullName>
    </submittedName>
</protein>
<feature type="transmembrane region" description="Helical" evidence="1">
    <location>
        <begin position="74"/>
        <end position="93"/>
    </location>
</feature>
<organism evidence="2">
    <name type="scientific">Cacopsylla melanoneura</name>
    <dbReference type="NCBI Taxonomy" id="428564"/>
    <lineage>
        <taxon>Eukaryota</taxon>
        <taxon>Metazoa</taxon>
        <taxon>Ecdysozoa</taxon>
        <taxon>Arthropoda</taxon>
        <taxon>Hexapoda</taxon>
        <taxon>Insecta</taxon>
        <taxon>Pterygota</taxon>
        <taxon>Neoptera</taxon>
        <taxon>Paraneoptera</taxon>
        <taxon>Hemiptera</taxon>
        <taxon>Sternorrhyncha</taxon>
        <taxon>Psylloidea</taxon>
        <taxon>Psyllidae</taxon>
        <taxon>Psyllinae</taxon>
        <taxon>Cacopsylla</taxon>
    </lineage>
</organism>
<dbReference type="EMBL" id="HBUF01031340">
    <property type="protein sequence ID" value="CAG6614817.1"/>
    <property type="molecule type" value="Transcribed_RNA"/>
</dbReference>
<feature type="transmembrane region" description="Helical" evidence="1">
    <location>
        <begin position="44"/>
        <end position="62"/>
    </location>
</feature>
<keyword evidence="1" id="KW-0812">Transmembrane</keyword>
<keyword evidence="1" id="KW-1133">Transmembrane helix</keyword>
<keyword evidence="1" id="KW-0472">Membrane</keyword>
<name>A0A8D8LTI1_9HEMI</name>
<feature type="transmembrane region" description="Helical" evidence="1">
    <location>
        <begin position="160"/>
        <end position="180"/>
    </location>
</feature>
<evidence type="ECO:0000313" key="2">
    <source>
        <dbReference type="EMBL" id="CAG6614816.1"/>
    </source>
</evidence>
<proteinExistence type="predicted"/>
<evidence type="ECO:0000256" key="1">
    <source>
        <dbReference type="SAM" id="Phobius"/>
    </source>
</evidence>
<dbReference type="InterPro" id="IPR019308">
    <property type="entry name" value="TMEM214"/>
</dbReference>
<dbReference type="EMBL" id="HBUF01031342">
    <property type="protein sequence ID" value="CAG6614819.1"/>
    <property type="molecule type" value="Transcribed_RNA"/>
</dbReference>
<sequence length="291" mass="32620">MLLGFLFLAIPSLLAFMFTRILTNILFDIFYGLLKLIVKSIFKLIYNLVAMLLWILFLPLTITTKMTVSKASPLRWLILLSLMALSAFVAYDISLHGTFQKSQTGQTLKDAGVLQAYDKFAFKTRIAYANASKWFSKNGPTFLKQAADSLVPYLVLMKNLLIVFSNAVVNGVVTFVKYVAVKLPLLHEAIESYCPGITEWSQKAVQNLWAQFLQLAQYLAAQSVIILGVVFQYLKQVFAQVTEYLQKNVLVGDYSPENLQKAAFQGLSLAQEYVSSSVTWLSHKLTGLASQ</sequence>
<dbReference type="EMBL" id="HBUF01031339">
    <property type="protein sequence ID" value="CAG6614816.1"/>
    <property type="molecule type" value="Transcribed_RNA"/>
</dbReference>
<reference evidence="2" key="1">
    <citation type="submission" date="2021-05" db="EMBL/GenBank/DDBJ databases">
        <authorList>
            <person name="Alioto T."/>
            <person name="Alioto T."/>
            <person name="Gomez Garrido J."/>
        </authorList>
    </citation>
    <scope>NUCLEOTIDE SEQUENCE</scope>
</reference>